<keyword evidence="1" id="KW-0472">Membrane</keyword>
<dbReference type="NCBIfam" id="NF038065">
    <property type="entry name" value="Pr6Pr"/>
    <property type="match status" value="1"/>
</dbReference>
<feature type="transmembrane region" description="Helical" evidence="1">
    <location>
        <begin position="131"/>
        <end position="152"/>
    </location>
</feature>
<dbReference type="EMBL" id="AP012052">
    <property type="protein sequence ID" value="BAJ74413.1"/>
    <property type="molecule type" value="Genomic_DNA"/>
</dbReference>
<feature type="transmembrane region" description="Helical" evidence="1">
    <location>
        <begin position="183"/>
        <end position="204"/>
    </location>
</feature>
<evidence type="ECO:0000256" key="1">
    <source>
        <dbReference type="SAM" id="Phobius"/>
    </source>
</evidence>
<proteinExistence type="predicted"/>
<reference evidence="2 3" key="1">
    <citation type="journal article" date="2011" name="J. Bacteriol.">
        <title>Genome sequence of Microbacterium testaceum StLB037, an N-acylhomoserine lactone-degrading bacterium isolated from potato leaves.</title>
        <authorList>
            <person name="Morohoshi T."/>
            <person name="Wang W.-Z."/>
            <person name="Someya N."/>
            <person name="Ikeda T."/>
        </authorList>
    </citation>
    <scope>NUCLEOTIDE SEQUENCE [LARGE SCALE GENOMIC DNA]</scope>
    <source>
        <strain evidence="2 3">StLB037</strain>
    </source>
</reference>
<dbReference type="OrthoDB" id="9809977at2"/>
<organism evidence="2 3">
    <name type="scientific">Microbacterium testaceum (strain StLB037)</name>
    <dbReference type="NCBI Taxonomy" id="979556"/>
    <lineage>
        <taxon>Bacteria</taxon>
        <taxon>Bacillati</taxon>
        <taxon>Actinomycetota</taxon>
        <taxon>Actinomycetes</taxon>
        <taxon>Micrococcales</taxon>
        <taxon>Microbacteriaceae</taxon>
        <taxon>Microbacterium</taxon>
    </lineage>
</organism>
<reference key="2">
    <citation type="submission" date="2011-02" db="EMBL/GenBank/DDBJ databases">
        <title>Genome sequence of Microbacterium testaceum StLB037.</title>
        <authorList>
            <person name="Morohoshi T."/>
            <person name="Wang W.Z."/>
            <person name="Someya N."/>
            <person name="Ikeda T."/>
        </authorList>
    </citation>
    <scope>NUCLEOTIDE SEQUENCE</scope>
    <source>
        <strain>StLB037</strain>
    </source>
</reference>
<accession>E8N8G8</accession>
<feature type="transmembrane region" description="Helical" evidence="1">
    <location>
        <begin position="71"/>
        <end position="92"/>
    </location>
</feature>
<dbReference type="AlphaFoldDB" id="E8N8G8"/>
<keyword evidence="1" id="KW-1133">Transmembrane helix</keyword>
<dbReference type="eggNOG" id="COG2141">
    <property type="taxonomic scope" value="Bacteria"/>
</dbReference>
<keyword evidence="1" id="KW-0812">Transmembrane</keyword>
<evidence type="ECO:0000313" key="3">
    <source>
        <dbReference type="Proteomes" id="UP000008975"/>
    </source>
</evidence>
<evidence type="ECO:0000313" key="2">
    <source>
        <dbReference type="EMBL" id="BAJ74413.1"/>
    </source>
</evidence>
<dbReference type="InterPro" id="IPR049713">
    <property type="entry name" value="Pr6Pr-like"/>
</dbReference>
<protein>
    <recommendedName>
        <fullName evidence="4">Pr6Pr family membrane protein</fullName>
    </recommendedName>
</protein>
<dbReference type="Proteomes" id="UP000008975">
    <property type="component" value="Chromosome"/>
</dbReference>
<gene>
    <name evidence="2" type="ordered locus">MTES_1449</name>
</gene>
<dbReference type="STRING" id="979556.MTES_1449"/>
<dbReference type="KEGG" id="mts:MTES_1449"/>
<feature type="transmembrane region" description="Helical" evidence="1">
    <location>
        <begin position="30"/>
        <end position="59"/>
    </location>
</feature>
<name>E8N8G8_MICTS</name>
<evidence type="ECO:0008006" key="4">
    <source>
        <dbReference type="Google" id="ProtNLM"/>
    </source>
</evidence>
<feature type="transmembrane region" description="Helical" evidence="1">
    <location>
        <begin position="104"/>
        <end position="124"/>
    </location>
</feature>
<sequence>MAVLVAVAVAAQFVSTVSFSAAMGRDLLTVVANFFSFFTNLSNLSAVVVLALAGARFFVRGRRLEADPPALATALAWVSTYMIITGIVYNLLLRGLPPQPESVGWSNEIVHVWAPLFFLLDLLVGPGRRRLPWKAALGAAIFPIVWIVYTLARAPFITNQTTGAPYWYPYPFFDPHTNGWGSVAVYIVVIAVAVVGLACGAVAIGRVRGIRSS</sequence>
<dbReference type="HOGENOM" id="CLU_077680_1_1_11"/>